<evidence type="ECO:0000256" key="2">
    <source>
        <dbReference type="SAM" id="Phobius"/>
    </source>
</evidence>
<keyword evidence="2" id="KW-1133">Transmembrane helix</keyword>
<keyword evidence="2" id="KW-0472">Membrane</keyword>
<feature type="transmembrane region" description="Helical" evidence="2">
    <location>
        <begin position="59"/>
        <end position="79"/>
    </location>
</feature>
<keyword evidence="2" id="KW-0812">Transmembrane</keyword>
<reference evidence="3 4" key="1">
    <citation type="submission" date="2016-03" db="EMBL/GenBank/DDBJ databases">
        <title>Genome sequence of Rhodococcus kyotonensis KB10.</title>
        <authorList>
            <person name="Jeong H."/>
            <person name="Hong C.E."/>
            <person name="Jo S.H."/>
            <person name="Park J.M."/>
        </authorList>
    </citation>
    <scope>NUCLEOTIDE SEQUENCE [LARGE SCALE GENOMIC DNA]</scope>
    <source>
        <strain evidence="3 4">KB10</strain>
    </source>
</reference>
<protein>
    <submittedName>
        <fullName evidence="3">Uncharacterized protein</fullName>
    </submittedName>
</protein>
<proteinExistence type="predicted"/>
<evidence type="ECO:0000313" key="4">
    <source>
        <dbReference type="Proteomes" id="UP000077519"/>
    </source>
</evidence>
<organism evidence="3 4">
    <name type="scientific">Rhodococcoides kyotonense</name>
    <dbReference type="NCBI Taxonomy" id="398843"/>
    <lineage>
        <taxon>Bacteria</taxon>
        <taxon>Bacillati</taxon>
        <taxon>Actinomycetota</taxon>
        <taxon>Actinomycetes</taxon>
        <taxon>Mycobacteriales</taxon>
        <taxon>Nocardiaceae</taxon>
        <taxon>Rhodococcoides</taxon>
    </lineage>
</organism>
<feature type="region of interest" description="Disordered" evidence="1">
    <location>
        <begin position="1"/>
        <end position="33"/>
    </location>
</feature>
<evidence type="ECO:0000256" key="1">
    <source>
        <dbReference type="SAM" id="MobiDB-lite"/>
    </source>
</evidence>
<evidence type="ECO:0000313" key="3">
    <source>
        <dbReference type="EMBL" id="OAK53834.1"/>
    </source>
</evidence>
<gene>
    <name evidence="3" type="ORF">A3K89_22220</name>
</gene>
<dbReference type="AlphaFoldDB" id="A0A177YE69"/>
<dbReference type="EMBL" id="LVHI01000015">
    <property type="protein sequence ID" value="OAK53834.1"/>
    <property type="molecule type" value="Genomic_DNA"/>
</dbReference>
<sequence length="116" mass="12728">MVSDCWGAGEDAGTTDPGARPSRRRAFTGRDCSPDAGVTPVQFHRASHHHGQNGYIDGIMPIHIISTSIMFIPIFLTSFSDPAARRQRPINGWSDLERRRRWGSGERASDLVGPGL</sequence>
<dbReference type="Proteomes" id="UP000077519">
    <property type="component" value="Unassembled WGS sequence"/>
</dbReference>
<keyword evidence="4" id="KW-1185">Reference proteome</keyword>
<comment type="caution">
    <text evidence="3">The sequence shown here is derived from an EMBL/GenBank/DDBJ whole genome shotgun (WGS) entry which is preliminary data.</text>
</comment>
<name>A0A177YE69_9NOCA</name>
<accession>A0A177YE69</accession>